<sequence>MVRSYTSILFLTFAATSFSAYCFEVVLVVMMNIVCRNHYICIRMLLFI</sequence>
<accession>A0A0A8ZGP0</accession>
<proteinExistence type="predicted"/>
<organism evidence="1">
    <name type="scientific">Arundo donax</name>
    <name type="common">Giant reed</name>
    <name type="synonym">Donax arundinaceus</name>
    <dbReference type="NCBI Taxonomy" id="35708"/>
    <lineage>
        <taxon>Eukaryota</taxon>
        <taxon>Viridiplantae</taxon>
        <taxon>Streptophyta</taxon>
        <taxon>Embryophyta</taxon>
        <taxon>Tracheophyta</taxon>
        <taxon>Spermatophyta</taxon>
        <taxon>Magnoliopsida</taxon>
        <taxon>Liliopsida</taxon>
        <taxon>Poales</taxon>
        <taxon>Poaceae</taxon>
        <taxon>PACMAD clade</taxon>
        <taxon>Arundinoideae</taxon>
        <taxon>Arundineae</taxon>
        <taxon>Arundo</taxon>
    </lineage>
</organism>
<name>A0A0A8ZGP0_ARUDO</name>
<dbReference type="AlphaFoldDB" id="A0A0A8ZGP0"/>
<protein>
    <submittedName>
        <fullName evidence="1">Uncharacterized protein</fullName>
    </submittedName>
</protein>
<dbReference type="EMBL" id="GBRH01263873">
    <property type="protein sequence ID" value="JAD34022.1"/>
    <property type="molecule type" value="Transcribed_RNA"/>
</dbReference>
<reference evidence="1" key="1">
    <citation type="submission" date="2014-09" db="EMBL/GenBank/DDBJ databases">
        <authorList>
            <person name="Magalhaes I.L.F."/>
            <person name="Oliveira U."/>
            <person name="Santos F.R."/>
            <person name="Vidigal T.H.D.A."/>
            <person name="Brescovit A.D."/>
            <person name="Santos A.J."/>
        </authorList>
    </citation>
    <scope>NUCLEOTIDE SEQUENCE</scope>
    <source>
        <tissue evidence="1">Shoot tissue taken approximately 20 cm above the soil surface</tissue>
    </source>
</reference>
<evidence type="ECO:0000313" key="1">
    <source>
        <dbReference type="EMBL" id="JAD34022.1"/>
    </source>
</evidence>
<reference evidence="1" key="2">
    <citation type="journal article" date="2015" name="Data Brief">
        <title>Shoot transcriptome of the giant reed, Arundo donax.</title>
        <authorList>
            <person name="Barrero R.A."/>
            <person name="Guerrero F.D."/>
            <person name="Moolhuijzen P."/>
            <person name="Goolsby J.A."/>
            <person name="Tidwell J."/>
            <person name="Bellgard S.E."/>
            <person name="Bellgard M.I."/>
        </authorList>
    </citation>
    <scope>NUCLEOTIDE SEQUENCE</scope>
    <source>
        <tissue evidence="1">Shoot tissue taken approximately 20 cm above the soil surface</tissue>
    </source>
</reference>